<accession>A0ABV9Q6V5</accession>
<dbReference type="Pfam" id="PF00266">
    <property type="entry name" value="Aminotran_5"/>
    <property type="match status" value="1"/>
</dbReference>
<dbReference type="RefSeq" id="WP_380028347.1">
    <property type="nucleotide sequence ID" value="NZ_JBHSHC010000140.1"/>
</dbReference>
<name>A0ABV9Q6V5_9BACL</name>
<evidence type="ECO:0000256" key="3">
    <source>
        <dbReference type="ARBA" id="ARBA00022723"/>
    </source>
</evidence>
<dbReference type="Proteomes" id="UP001596002">
    <property type="component" value="Unassembled WGS sequence"/>
</dbReference>
<dbReference type="InterPro" id="IPR015422">
    <property type="entry name" value="PyrdxlP-dep_Trfase_small"/>
</dbReference>
<evidence type="ECO:0000256" key="5">
    <source>
        <dbReference type="ARBA" id="ARBA00023004"/>
    </source>
</evidence>
<keyword evidence="4" id="KW-0663">Pyridoxal phosphate</keyword>
<gene>
    <name evidence="9" type="ORF">ACFO8Q_20025</name>
</gene>
<dbReference type="SUPFAM" id="SSF53383">
    <property type="entry name" value="PLP-dependent transferases"/>
    <property type="match status" value="1"/>
</dbReference>
<feature type="domain" description="Aminotransferase class V" evidence="8">
    <location>
        <begin position="5"/>
        <end position="365"/>
    </location>
</feature>
<sequence length="385" mass="42149">MTREIYLDNSATTRPFPEVVETMTEVLTEYYGNPSSLHRKGMESEEKVDRVREDIAKTLRGKPAEIIFASGGTEANNLAIQGVARRYKNRGTHIITSSVEHSSVLDVMKFLEGEGFRVTYLPVDENGRVSVADVEQALTDQTVLVSIMYVNNETGSIQPIQQIGQLLSSRPKTLFHVDAVQAYGKIPLRVKEGKVDLLSISAHKLHGPKGIGALYAREGIDLVPLVYGGGQEKGKRSGTENVPGIVGFGAAVRKVFPQLEANRSRMQALRDLLITSIRDSIPEIRVNTPAENAAPHIVNVSFPGVKGEVLVHALETEGVYVTTGSACSSREKKYSHVLKAMGLTEKELDGAIRLSLSSETGETDIHEAVRLLARIVGELRLLTRR</sequence>
<keyword evidence="5" id="KW-0408">Iron</keyword>
<evidence type="ECO:0000256" key="2">
    <source>
        <dbReference type="ARBA" id="ARBA00006490"/>
    </source>
</evidence>
<evidence type="ECO:0000313" key="9">
    <source>
        <dbReference type="EMBL" id="MFC4769618.1"/>
    </source>
</evidence>
<dbReference type="Gene3D" id="1.10.260.50">
    <property type="match status" value="1"/>
</dbReference>
<proteinExistence type="inferred from homology"/>
<dbReference type="InterPro" id="IPR015421">
    <property type="entry name" value="PyrdxlP-dep_Trfase_major"/>
</dbReference>
<organism evidence="9 10">
    <name type="scientific">Effusibacillus consociatus</name>
    <dbReference type="NCBI Taxonomy" id="1117041"/>
    <lineage>
        <taxon>Bacteria</taxon>
        <taxon>Bacillati</taxon>
        <taxon>Bacillota</taxon>
        <taxon>Bacilli</taxon>
        <taxon>Bacillales</taxon>
        <taxon>Alicyclobacillaceae</taxon>
        <taxon>Effusibacillus</taxon>
    </lineage>
</organism>
<dbReference type="EMBL" id="JBHSHC010000140">
    <property type="protein sequence ID" value="MFC4769618.1"/>
    <property type="molecule type" value="Genomic_DNA"/>
</dbReference>
<evidence type="ECO:0000256" key="4">
    <source>
        <dbReference type="ARBA" id="ARBA00022898"/>
    </source>
</evidence>
<dbReference type="InterPro" id="IPR000192">
    <property type="entry name" value="Aminotrans_V_dom"/>
</dbReference>
<comment type="similarity">
    <text evidence="2">Belongs to the class-V pyridoxal-phosphate-dependent aminotransferase family. NifS/IscS subfamily.</text>
</comment>
<evidence type="ECO:0000313" key="10">
    <source>
        <dbReference type="Proteomes" id="UP001596002"/>
    </source>
</evidence>
<dbReference type="PANTHER" id="PTHR11601:SF50">
    <property type="entry name" value="CYSTEINE DESULFURASE ISCS 2-RELATED"/>
    <property type="match status" value="1"/>
</dbReference>
<dbReference type="Gene3D" id="3.40.640.10">
    <property type="entry name" value="Type I PLP-dependent aspartate aminotransferase-like (Major domain)"/>
    <property type="match status" value="1"/>
</dbReference>
<dbReference type="InterPro" id="IPR015424">
    <property type="entry name" value="PyrdxlP-dep_Trfase"/>
</dbReference>
<evidence type="ECO:0000256" key="6">
    <source>
        <dbReference type="ARBA" id="ARBA00023014"/>
    </source>
</evidence>
<dbReference type="Gene3D" id="3.90.1150.10">
    <property type="entry name" value="Aspartate Aminotransferase, domain 1"/>
    <property type="match status" value="1"/>
</dbReference>
<evidence type="ECO:0000256" key="1">
    <source>
        <dbReference type="ARBA" id="ARBA00001933"/>
    </source>
</evidence>
<keyword evidence="10" id="KW-1185">Reference proteome</keyword>
<comment type="cofactor">
    <cofactor evidence="1 7">
        <name>pyridoxal 5'-phosphate</name>
        <dbReference type="ChEBI" id="CHEBI:597326"/>
    </cofactor>
</comment>
<dbReference type="PIRSF" id="PIRSF005572">
    <property type="entry name" value="NifS"/>
    <property type="match status" value="1"/>
</dbReference>
<keyword evidence="3" id="KW-0479">Metal-binding</keyword>
<dbReference type="PANTHER" id="PTHR11601">
    <property type="entry name" value="CYSTEINE DESULFURYLASE FAMILY MEMBER"/>
    <property type="match status" value="1"/>
</dbReference>
<evidence type="ECO:0000256" key="7">
    <source>
        <dbReference type="RuleBase" id="RU004504"/>
    </source>
</evidence>
<keyword evidence="6" id="KW-0411">Iron-sulfur</keyword>
<evidence type="ECO:0000259" key="8">
    <source>
        <dbReference type="Pfam" id="PF00266"/>
    </source>
</evidence>
<dbReference type="InterPro" id="IPR016454">
    <property type="entry name" value="Cysteine_dSase"/>
</dbReference>
<protein>
    <submittedName>
        <fullName evidence="9">Cysteine desulfurase family protein</fullName>
    </submittedName>
</protein>
<reference evidence="10" key="1">
    <citation type="journal article" date="2019" name="Int. J. Syst. Evol. Microbiol.">
        <title>The Global Catalogue of Microorganisms (GCM) 10K type strain sequencing project: providing services to taxonomists for standard genome sequencing and annotation.</title>
        <authorList>
            <consortium name="The Broad Institute Genomics Platform"/>
            <consortium name="The Broad Institute Genome Sequencing Center for Infectious Disease"/>
            <person name="Wu L."/>
            <person name="Ma J."/>
        </authorList>
    </citation>
    <scope>NUCLEOTIDE SEQUENCE [LARGE SCALE GENOMIC DNA]</scope>
    <source>
        <strain evidence="10">WYCCWR 12678</strain>
    </source>
</reference>
<dbReference type="InterPro" id="IPR020578">
    <property type="entry name" value="Aminotrans_V_PyrdxlP_BS"/>
</dbReference>
<comment type="caution">
    <text evidence="9">The sequence shown here is derived from an EMBL/GenBank/DDBJ whole genome shotgun (WGS) entry which is preliminary data.</text>
</comment>
<dbReference type="PROSITE" id="PS00595">
    <property type="entry name" value="AA_TRANSFER_CLASS_5"/>
    <property type="match status" value="1"/>
</dbReference>
<dbReference type="NCBIfam" id="NF002806">
    <property type="entry name" value="PRK02948.1"/>
    <property type="match status" value="1"/>
</dbReference>